<organism evidence="9 10">
    <name type="scientific">Dufourea novaeangliae</name>
    <name type="common">Sweat bee</name>
    <dbReference type="NCBI Taxonomy" id="178035"/>
    <lineage>
        <taxon>Eukaryota</taxon>
        <taxon>Metazoa</taxon>
        <taxon>Ecdysozoa</taxon>
        <taxon>Arthropoda</taxon>
        <taxon>Hexapoda</taxon>
        <taxon>Insecta</taxon>
        <taxon>Pterygota</taxon>
        <taxon>Neoptera</taxon>
        <taxon>Endopterygota</taxon>
        <taxon>Hymenoptera</taxon>
        <taxon>Apocrita</taxon>
        <taxon>Aculeata</taxon>
        <taxon>Apoidea</taxon>
        <taxon>Anthophila</taxon>
        <taxon>Halictidae</taxon>
        <taxon>Rophitinae</taxon>
        <taxon>Dufourea</taxon>
    </lineage>
</organism>
<dbReference type="Gene3D" id="2.20.110.10">
    <property type="entry name" value="Histone H3 K4-specific methyltransferase SET7/9 N-terminal domain"/>
    <property type="match status" value="3"/>
</dbReference>
<keyword evidence="6" id="KW-0969">Cilium</keyword>
<accession>A0A154P8E5</accession>
<evidence type="ECO:0000256" key="3">
    <source>
        <dbReference type="ARBA" id="ARBA00022490"/>
    </source>
</evidence>
<evidence type="ECO:0000256" key="8">
    <source>
        <dbReference type="ARBA" id="ARBA00023273"/>
    </source>
</evidence>
<name>A0A154P8E5_DUFNO</name>
<evidence type="ECO:0000313" key="9">
    <source>
        <dbReference type="EMBL" id="KZC08199.1"/>
    </source>
</evidence>
<dbReference type="AlphaFoldDB" id="A0A154P8E5"/>
<keyword evidence="8" id="KW-0966">Cell projection</keyword>
<reference evidence="9 10" key="1">
    <citation type="submission" date="2015-07" db="EMBL/GenBank/DDBJ databases">
        <title>The genome of Dufourea novaeangliae.</title>
        <authorList>
            <person name="Pan H."/>
            <person name="Kapheim K."/>
        </authorList>
    </citation>
    <scope>NUCLEOTIDE SEQUENCE [LARGE SCALE GENOMIC DNA]</scope>
    <source>
        <strain evidence="9">0120121106</strain>
        <tissue evidence="9">Whole body</tissue>
    </source>
</reference>
<dbReference type="InterPro" id="IPR003409">
    <property type="entry name" value="MORN"/>
</dbReference>
<evidence type="ECO:0000256" key="4">
    <source>
        <dbReference type="ARBA" id="ARBA00022737"/>
    </source>
</evidence>
<protein>
    <submittedName>
        <fullName evidence="9">Radial spoke head 10 like protein B</fullName>
    </submittedName>
</protein>
<evidence type="ECO:0000256" key="7">
    <source>
        <dbReference type="ARBA" id="ARBA00023212"/>
    </source>
</evidence>
<keyword evidence="7" id="KW-0206">Cytoskeleton</keyword>
<proteinExistence type="predicted"/>
<sequence>WEGRYLRKKRNKVFDDSSLEESVENEDIERVYSFDETNELIREQSNENNGSETGSKLSWKLTLPDEFANITFINNNTYNGRISRKMMEGEGVFKWSNGVQYKGAFEQNRMHGRGLLEWNNNCWYEGDFENGYRHGRGLLVHSDHHFMYTGQWFNGHRHGKGYCRYEGHGSYDGDWVMDEMYGVGLRIYPSGARYMGQWNNGLRNGIGTMVWPNGDVYRGEWRCGAMNGYGEYTWNGFFNKTFSWPQEASYVGELKLNTVGGAKYSGYWEDNKKHGPGIIIGPFIRSVPSGKCYACENRSCSCLETPLIDTAKSEENVSTDNVSEFEREYEERWLYNCLTMHISCLRRIYEDYARLFAASAPKANLVMSRLCLWQLWRDCNITAKGLSLIEIDKYIAKNESTFMKDPHHPFEKIEIWQFLHALLEVSWHLYAKHDSIVSLEMNGRLASNLHKFLQNDIYPHAENHIGILCRENKNLLPMSSVFELYQSTGYPCSAKDILQAVCRVKDTLKTQSSPMIDQIAKYLPRGINAVTIGGRVSYVLKVDEIFSPVHNELATARKHENNQTDVLLVFKELGAAKMIDIIALICPGVKDPDSGVIININYEVCSKLCI</sequence>
<feature type="non-terminal residue" evidence="9">
    <location>
        <position position="1"/>
    </location>
</feature>
<keyword evidence="4" id="KW-0677">Repeat</keyword>
<keyword evidence="10" id="KW-1185">Reference proteome</keyword>
<dbReference type="SUPFAM" id="SSF82185">
    <property type="entry name" value="Histone H3 K4-specific methyltransferase SET7/9 N-terminal domain"/>
    <property type="match status" value="2"/>
</dbReference>
<dbReference type="GO" id="GO:0005930">
    <property type="term" value="C:axoneme"/>
    <property type="evidence" value="ECO:0007669"/>
    <property type="project" value="UniProtKB-SubCell"/>
</dbReference>
<dbReference type="GO" id="GO:0031514">
    <property type="term" value="C:motile cilium"/>
    <property type="evidence" value="ECO:0007669"/>
    <property type="project" value="UniProtKB-SubCell"/>
</dbReference>
<keyword evidence="3" id="KW-0963">Cytoplasm</keyword>
<evidence type="ECO:0000256" key="1">
    <source>
        <dbReference type="ARBA" id="ARBA00004230"/>
    </source>
</evidence>
<dbReference type="SMART" id="SM00698">
    <property type="entry name" value="MORN"/>
    <property type="match status" value="8"/>
</dbReference>
<comment type="subcellular location">
    <subcellularLocation>
        <location evidence="1">Cell projection</location>
        <location evidence="1">Cilium</location>
        <location evidence="1">Flagellum</location>
    </subcellularLocation>
    <subcellularLocation>
        <location evidence="2">Cytoplasm</location>
        <location evidence="2">Cytoskeleton</location>
        <location evidence="2">Cilium axoneme</location>
    </subcellularLocation>
</comment>
<evidence type="ECO:0000256" key="2">
    <source>
        <dbReference type="ARBA" id="ARBA00004430"/>
    </source>
</evidence>
<gene>
    <name evidence="9" type="ORF">WN55_10070</name>
</gene>
<evidence type="ECO:0000313" key="10">
    <source>
        <dbReference type="Proteomes" id="UP000076502"/>
    </source>
</evidence>
<keyword evidence="5" id="KW-0282">Flagellum</keyword>
<dbReference type="PANTHER" id="PTHR46613:SF1">
    <property type="entry name" value="RADIAL SPOKE HEAD 10 HOMOLOG B-RELATED"/>
    <property type="match status" value="1"/>
</dbReference>
<evidence type="ECO:0000256" key="6">
    <source>
        <dbReference type="ARBA" id="ARBA00023069"/>
    </source>
</evidence>
<evidence type="ECO:0000256" key="5">
    <source>
        <dbReference type="ARBA" id="ARBA00022846"/>
    </source>
</evidence>
<dbReference type="STRING" id="178035.A0A154P8E5"/>
<dbReference type="Proteomes" id="UP000076502">
    <property type="component" value="Unassembled WGS sequence"/>
</dbReference>
<dbReference type="PANTHER" id="PTHR46613">
    <property type="entry name" value="RADIAL SPOKE HEAD 10 HOMOLOG B-RELATED"/>
    <property type="match status" value="1"/>
</dbReference>
<dbReference type="Pfam" id="PF02493">
    <property type="entry name" value="MORN"/>
    <property type="match status" value="8"/>
</dbReference>
<dbReference type="EMBL" id="KQ434844">
    <property type="protein sequence ID" value="KZC08199.1"/>
    <property type="molecule type" value="Genomic_DNA"/>
</dbReference>